<reference evidence="2 3" key="1">
    <citation type="journal article" date="2024" name="J. Plant Pathol.">
        <title>Sequence and assembly of the genome of Seiridium unicorne, isolate CBS 538.82, causal agent of cypress canker disease.</title>
        <authorList>
            <person name="Scali E."/>
            <person name="Rocca G.D."/>
            <person name="Danti R."/>
            <person name="Garbelotto M."/>
            <person name="Barberini S."/>
            <person name="Baroncelli R."/>
            <person name="Emiliani G."/>
        </authorList>
    </citation>
    <scope>NUCLEOTIDE SEQUENCE [LARGE SCALE GENOMIC DNA]</scope>
    <source>
        <strain evidence="2 3">BM-138-508</strain>
    </source>
</reference>
<feature type="region of interest" description="Disordered" evidence="1">
    <location>
        <begin position="1"/>
        <end position="29"/>
    </location>
</feature>
<keyword evidence="3" id="KW-1185">Reference proteome</keyword>
<feature type="compositionally biased region" description="Pro residues" evidence="1">
    <location>
        <begin position="12"/>
        <end position="22"/>
    </location>
</feature>
<accession>A0ABR2V1Z1</accession>
<comment type="caution">
    <text evidence="2">The sequence shown here is derived from an EMBL/GenBank/DDBJ whole genome shotgun (WGS) entry which is preliminary data.</text>
</comment>
<dbReference type="SUPFAM" id="SSF56112">
    <property type="entry name" value="Protein kinase-like (PK-like)"/>
    <property type="match status" value="1"/>
</dbReference>
<name>A0ABR2V1Z1_9PEZI</name>
<evidence type="ECO:0000313" key="2">
    <source>
        <dbReference type="EMBL" id="KAK9420834.1"/>
    </source>
</evidence>
<protein>
    <recommendedName>
        <fullName evidence="4">Protein kinase domain-containing protein</fullName>
    </recommendedName>
</protein>
<dbReference type="EMBL" id="JARVKF010000223">
    <property type="protein sequence ID" value="KAK9420834.1"/>
    <property type="molecule type" value="Genomic_DNA"/>
</dbReference>
<dbReference type="Gene3D" id="1.10.510.10">
    <property type="entry name" value="Transferase(Phosphotransferase) domain 1"/>
    <property type="match status" value="1"/>
</dbReference>
<evidence type="ECO:0000256" key="1">
    <source>
        <dbReference type="SAM" id="MobiDB-lite"/>
    </source>
</evidence>
<evidence type="ECO:0008006" key="4">
    <source>
        <dbReference type="Google" id="ProtNLM"/>
    </source>
</evidence>
<dbReference type="InterPro" id="IPR011009">
    <property type="entry name" value="Kinase-like_dom_sf"/>
</dbReference>
<proteinExistence type="predicted"/>
<organism evidence="2 3">
    <name type="scientific">Seiridium unicorne</name>
    <dbReference type="NCBI Taxonomy" id="138068"/>
    <lineage>
        <taxon>Eukaryota</taxon>
        <taxon>Fungi</taxon>
        <taxon>Dikarya</taxon>
        <taxon>Ascomycota</taxon>
        <taxon>Pezizomycotina</taxon>
        <taxon>Sordariomycetes</taxon>
        <taxon>Xylariomycetidae</taxon>
        <taxon>Amphisphaeriales</taxon>
        <taxon>Sporocadaceae</taxon>
        <taxon>Seiridium</taxon>
    </lineage>
</organism>
<sequence length="336" mass="37568">MARTAQVIAGAPDPPPAEPRPQPVGEGPGDRFHADMGPIYVSKLDADSVIMCPQDYCYEPNDSLDAQWRTGYDTMLCWKTCLIYEQINAAHRRLVPFVRRDAWTGFPVLARPSGSPLKQFLAEHKLELYPQALIQSAACRVVDCCRPLVYQWALHALSALAFMHSHDVICGDFSEDLCWLSASPSPSLSLSLVGFPFAGYRRHDHSSRYYEAEFYGGDAFSEMGLGPARGGRRPSPTRQFDLYQWACMVFRLMTSYFPGDRMGLNETEIASLVSRKAWLVLEPEFMGDIVRKCWNGDYSSAEEVKGAVISFVEEQGWLIDGGDDLQGLNAAELFRG</sequence>
<gene>
    <name evidence="2" type="ORF">SUNI508_00925</name>
</gene>
<evidence type="ECO:0000313" key="3">
    <source>
        <dbReference type="Proteomes" id="UP001408356"/>
    </source>
</evidence>
<dbReference type="Proteomes" id="UP001408356">
    <property type="component" value="Unassembled WGS sequence"/>
</dbReference>